<organism evidence="3 4">
    <name type="scientific">Pseudobacteriovorax antillogorgiicola</name>
    <dbReference type="NCBI Taxonomy" id="1513793"/>
    <lineage>
        <taxon>Bacteria</taxon>
        <taxon>Pseudomonadati</taxon>
        <taxon>Bdellovibrionota</taxon>
        <taxon>Oligoflexia</taxon>
        <taxon>Oligoflexales</taxon>
        <taxon>Pseudobacteriovoracaceae</taxon>
        <taxon>Pseudobacteriovorax</taxon>
    </lineage>
</organism>
<keyword evidence="1" id="KW-0812">Transmembrane</keyword>
<dbReference type="STRING" id="1513793.SAMN06296036_10934"/>
<dbReference type="PROSITE" id="PS00028">
    <property type="entry name" value="ZINC_FINGER_C2H2_1"/>
    <property type="match status" value="1"/>
</dbReference>
<evidence type="ECO:0000313" key="3">
    <source>
        <dbReference type="EMBL" id="SMF28712.1"/>
    </source>
</evidence>
<dbReference type="AlphaFoldDB" id="A0A1Y6BTW2"/>
<evidence type="ECO:0000313" key="4">
    <source>
        <dbReference type="Proteomes" id="UP000192907"/>
    </source>
</evidence>
<dbReference type="InterPro" id="IPR013087">
    <property type="entry name" value="Znf_C2H2_type"/>
</dbReference>
<gene>
    <name evidence="3" type="ORF">SAMN06296036_10934</name>
</gene>
<keyword evidence="1" id="KW-0472">Membrane</keyword>
<sequence>MRHKLTRFISTFAILYLIGNVFICSLPRCGFIFSAANTISQHIASFAHESSCHHVEPSDEHKTPGPMISNKRFCECELLNFVMTVPKDSIRSIDQKQVTKPLVYQSSYARTIPTVHLELDTPPPRFA</sequence>
<name>A0A1Y6BTW2_9BACT</name>
<dbReference type="Proteomes" id="UP000192907">
    <property type="component" value="Unassembled WGS sequence"/>
</dbReference>
<feature type="domain" description="C2H2-type" evidence="2">
    <location>
        <begin position="24"/>
        <end position="48"/>
    </location>
</feature>
<evidence type="ECO:0000259" key="2">
    <source>
        <dbReference type="PROSITE" id="PS00028"/>
    </source>
</evidence>
<dbReference type="EMBL" id="FWZT01000009">
    <property type="protein sequence ID" value="SMF28712.1"/>
    <property type="molecule type" value="Genomic_DNA"/>
</dbReference>
<protein>
    <recommendedName>
        <fullName evidence="2">C2H2-type domain-containing protein</fullName>
    </recommendedName>
</protein>
<keyword evidence="1" id="KW-1133">Transmembrane helix</keyword>
<accession>A0A1Y6BTW2</accession>
<keyword evidence="4" id="KW-1185">Reference proteome</keyword>
<dbReference type="RefSeq" id="WP_132319462.1">
    <property type="nucleotide sequence ID" value="NZ_FWZT01000009.1"/>
</dbReference>
<evidence type="ECO:0000256" key="1">
    <source>
        <dbReference type="SAM" id="Phobius"/>
    </source>
</evidence>
<feature type="transmembrane region" description="Helical" evidence="1">
    <location>
        <begin position="12"/>
        <end position="33"/>
    </location>
</feature>
<proteinExistence type="predicted"/>
<reference evidence="4" key="1">
    <citation type="submission" date="2017-04" db="EMBL/GenBank/DDBJ databases">
        <authorList>
            <person name="Varghese N."/>
            <person name="Submissions S."/>
        </authorList>
    </citation>
    <scope>NUCLEOTIDE SEQUENCE [LARGE SCALE GENOMIC DNA]</scope>
    <source>
        <strain evidence="4">RKEM611</strain>
    </source>
</reference>